<sequence>MTARNLHMRDFDVQTGPLSISLAEDGNGLNITWPGGIDAAKVYLRDLRLWDREYIEANIQKYDHEAALHDDKTLHDFLTAVCTDGLALLVNGPENDRNAVDKIGARIGLIHQTHFGSIQMLHTIQKADEGGHSVFVDGFHVAEQLRKERPDVFEILSTYDAEYIEEGFDKHEVDGKEKFFDYDMTARHKIIETGVDGAVKRVTFGNAMRSWFYDVDDERDIQRIYNAMKVFTEYCYNPQNLFQFQLENGKDYELSYLKQVHPLHVLEFWDCRLSCVVCIFCPMCEEGTHNLITYLFTLRTVAGTTSAQLVVDRVRRVGSAPRAAQTAPEDGQTGDRLGQLGSQRPIALFVVCYFQMTVAKVGVIPLLLFILSVVADKPSKPNELIIVTVATEENDGLRRLMRTAQDHGHKVLVFGSGEQWNGGDMRYSQGGGQKIRILRDSLKSYKDKNAIIMFVDAYDVVFNANADIILDRFFHEFDGARIVFGAEGFCWPDKELAIKYPLVTFGKRYLNSGMYMGYAADVYKMLEMGADVKDTDDDQLFFTNLYINEKIREDLKISLDSISHIFQNLNGAADDVKVQYNKDGKAQLINSVYNTEPVVVHGNGPSKRHLNSLSNYIGNMYSNIDGCIQCTMDKVYNFERSEKADNPTVSVLAFIHKPIPFVEEFLDTILRLDYDRKHVNLYVYNNQHYYEEIVETFMEKNGNQYRKVHSDNGAYEMAEREARTVALEWAIETGSEFIITLDADVHLSNPSTLKMLIEKAVNQKNGVIAPMVAQPGKLFSNFWGAIADNGYYARSEDYLDIVGYKLQGFWNVPCSFVKSFNPQDAHRKSYQPKNWSGRTYGRPAWKTVLQFLGSYS</sequence>
<keyword evidence="1" id="KW-0560">Oxidoreductase</keyword>
<dbReference type="SUPFAM" id="SSF51197">
    <property type="entry name" value="Clavaminate synthase-like"/>
    <property type="match status" value="1"/>
</dbReference>
<organism evidence="4 5">
    <name type="scientific">Steinernema glaseri</name>
    <dbReference type="NCBI Taxonomy" id="37863"/>
    <lineage>
        <taxon>Eukaryota</taxon>
        <taxon>Metazoa</taxon>
        <taxon>Ecdysozoa</taxon>
        <taxon>Nematoda</taxon>
        <taxon>Chromadorea</taxon>
        <taxon>Rhabditida</taxon>
        <taxon>Tylenchina</taxon>
        <taxon>Panagrolaimomorpha</taxon>
        <taxon>Strongyloidoidea</taxon>
        <taxon>Steinernematidae</taxon>
        <taxon>Steinernema</taxon>
    </lineage>
</organism>
<evidence type="ECO:0000313" key="4">
    <source>
        <dbReference type="Proteomes" id="UP000095287"/>
    </source>
</evidence>
<feature type="domain" description="PLOD1-3-like GT" evidence="3">
    <location>
        <begin position="382"/>
        <end position="627"/>
    </location>
</feature>
<name>A0A1I8A415_9BILA</name>
<dbReference type="GO" id="GO:0008475">
    <property type="term" value="F:procollagen-lysine 5-dioxygenase activity"/>
    <property type="evidence" value="ECO:0007669"/>
    <property type="project" value="TreeGrafter"/>
</dbReference>
<dbReference type="Proteomes" id="UP000095287">
    <property type="component" value="Unplaced"/>
</dbReference>
<dbReference type="InterPro" id="IPR042098">
    <property type="entry name" value="TauD-like_sf"/>
</dbReference>
<protein>
    <submittedName>
        <fullName evidence="5">TauD domain-containing protein</fullName>
    </submittedName>
</protein>
<dbReference type="InterPro" id="IPR057589">
    <property type="entry name" value="GT_PLOD"/>
</dbReference>
<dbReference type="PANTHER" id="PTHR10730">
    <property type="entry name" value="PROCOLLAGEN-LYSINE,2-OXOGLUTARATE 5-DIOXYGENASE/GLYCOSYLTRANSFERASE 25 FAMILY MEMBER"/>
    <property type="match status" value="1"/>
</dbReference>
<proteinExistence type="predicted"/>
<accession>A0A1I8A415</accession>
<dbReference type="Gene3D" id="3.90.550.10">
    <property type="entry name" value="Spore Coat Polysaccharide Biosynthesis Protein SpsA, Chain A"/>
    <property type="match status" value="1"/>
</dbReference>
<evidence type="ECO:0000256" key="1">
    <source>
        <dbReference type="ARBA" id="ARBA00023002"/>
    </source>
</evidence>
<dbReference type="SUPFAM" id="SSF53448">
    <property type="entry name" value="Nucleotide-diphospho-sugar transferases"/>
    <property type="match status" value="1"/>
</dbReference>
<dbReference type="InterPro" id="IPR003819">
    <property type="entry name" value="TauD/TfdA-like"/>
</dbReference>
<keyword evidence="4" id="KW-1185">Reference proteome</keyword>
<dbReference type="GO" id="GO:0005783">
    <property type="term" value="C:endoplasmic reticulum"/>
    <property type="evidence" value="ECO:0007669"/>
    <property type="project" value="TreeGrafter"/>
</dbReference>
<dbReference type="PANTHER" id="PTHR10730:SF45">
    <property type="entry name" value="PROCOLLAGEN-LYSINE,2-OXOGLUTARATE 5-DIOXYGENASE"/>
    <property type="match status" value="1"/>
</dbReference>
<dbReference type="InterPro" id="IPR050757">
    <property type="entry name" value="Collagen_mod_GT25"/>
</dbReference>
<evidence type="ECO:0000259" key="2">
    <source>
        <dbReference type="Pfam" id="PF02668"/>
    </source>
</evidence>
<dbReference type="Pfam" id="PF25342">
    <property type="entry name" value="GT_PLOD"/>
    <property type="match status" value="1"/>
</dbReference>
<evidence type="ECO:0000259" key="3">
    <source>
        <dbReference type="Pfam" id="PF25342"/>
    </source>
</evidence>
<dbReference type="InterPro" id="IPR029044">
    <property type="entry name" value="Nucleotide-diphossugar_trans"/>
</dbReference>
<reference evidence="5" key="1">
    <citation type="submission" date="2016-11" db="UniProtKB">
        <authorList>
            <consortium name="WormBaseParasite"/>
        </authorList>
    </citation>
    <scope>IDENTIFICATION</scope>
</reference>
<feature type="domain" description="TauD/TfdA-like" evidence="2">
    <location>
        <begin position="111"/>
        <end position="249"/>
    </location>
</feature>
<dbReference type="WBParaSite" id="L893_g32475.t1">
    <property type="protein sequence ID" value="L893_g32475.t1"/>
    <property type="gene ID" value="L893_g32475"/>
</dbReference>
<dbReference type="Gene3D" id="3.60.130.10">
    <property type="entry name" value="Clavaminate synthase-like"/>
    <property type="match status" value="1"/>
</dbReference>
<dbReference type="AlphaFoldDB" id="A0A1I8A415"/>
<dbReference type="Pfam" id="PF02668">
    <property type="entry name" value="TauD"/>
    <property type="match status" value="1"/>
</dbReference>
<evidence type="ECO:0000313" key="5">
    <source>
        <dbReference type="WBParaSite" id="L893_g32475.t1"/>
    </source>
</evidence>